<dbReference type="RefSeq" id="WP_341626784.1">
    <property type="nucleotide sequence ID" value="NZ_JBAKBA010000004.1"/>
</dbReference>
<evidence type="ECO:0000313" key="3">
    <source>
        <dbReference type="Proteomes" id="UP001366060"/>
    </source>
</evidence>
<name>A0ABU9H859_9GAMM</name>
<keyword evidence="1" id="KW-0472">Membrane</keyword>
<dbReference type="EMBL" id="JBAKBA010000004">
    <property type="protein sequence ID" value="MEL0658065.1"/>
    <property type="molecule type" value="Genomic_DNA"/>
</dbReference>
<reference evidence="2 3" key="1">
    <citation type="submission" date="2024-02" db="EMBL/GenBank/DDBJ databases">
        <title>Bacteria isolated from the canopy kelp, Nereocystis luetkeana.</title>
        <authorList>
            <person name="Pfister C.A."/>
            <person name="Younker I.T."/>
            <person name="Light S.H."/>
        </authorList>
    </citation>
    <scope>NUCLEOTIDE SEQUENCE [LARGE SCALE GENOMIC DNA]</scope>
    <source>
        <strain evidence="2 3">TI.2.07</strain>
    </source>
</reference>
<keyword evidence="1" id="KW-0812">Transmembrane</keyword>
<protein>
    <submittedName>
        <fullName evidence="2">Uncharacterized protein</fullName>
    </submittedName>
</protein>
<organism evidence="2 3">
    <name type="scientific">Psychromonas arctica</name>
    <dbReference type="NCBI Taxonomy" id="168275"/>
    <lineage>
        <taxon>Bacteria</taxon>
        <taxon>Pseudomonadati</taxon>
        <taxon>Pseudomonadota</taxon>
        <taxon>Gammaproteobacteria</taxon>
        <taxon>Alteromonadales</taxon>
        <taxon>Psychromonadaceae</taxon>
        <taxon>Psychromonas</taxon>
    </lineage>
</organism>
<sequence>MSLEFLSDWKFWSFTVAFAALILSQLPPIALWFKKAKLDLELYSRVHLTHKVGNPNVQMHMILRNTGGRNVRIKAINIDIERDRKLVDSLEAQNYLPDPLNNQSVLLTSFSLAPNDEWSNRVNLLNFFDREEEKSYKNSEQKLREEIVRLRKDLADNDKSNVEVTDVFVQPFIDFFEKKFIWQPGDYKFHINITTLNEDADLKKSFRFILFESQSDDLKSYVKDFNIGAGIMLDSNDHTGVLVQVEEKDG</sequence>
<proteinExistence type="predicted"/>
<dbReference type="Proteomes" id="UP001366060">
    <property type="component" value="Unassembled WGS sequence"/>
</dbReference>
<keyword evidence="1" id="KW-1133">Transmembrane helix</keyword>
<keyword evidence="3" id="KW-1185">Reference proteome</keyword>
<evidence type="ECO:0000256" key="1">
    <source>
        <dbReference type="SAM" id="Phobius"/>
    </source>
</evidence>
<comment type="caution">
    <text evidence="2">The sequence shown here is derived from an EMBL/GenBank/DDBJ whole genome shotgun (WGS) entry which is preliminary data.</text>
</comment>
<accession>A0ABU9H859</accession>
<evidence type="ECO:0000313" key="2">
    <source>
        <dbReference type="EMBL" id="MEL0658065.1"/>
    </source>
</evidence>
<gene>
    <name evidence="2" type="ORF">V6255_02835</name>
</gene>
<feature type="transmembrane region" description="Helical" evidence="1">
    <location>
        <begin position="12"/>
        <end position="33"/>
    </location>
</feature>